<dbReference type="OrthoDB" id="9786766at2"/>
<dbReference type="Pfam" id="PF19313">
    <property type="entry name" value="DUF5916"/>
    <property type="match status" value="1"/>
</dbReference>
<dbReference type="InterPro" id="IPR045670">
    <property type="entry name" value="DUF5916"/>
</dbReference>
<dbReference type="SUPFAM" id="SSF49344">
    <property type="entry name" value="CBD9-like"/>
    <property type="match status" value="1"/>
</dbReference>
<comment type="caution">
    <text evidence="3">The sequence shown here is derived from an EMBL/GenBank/DDBJ whole genome shotgun (WGS) entry which is preliminary data.</text>
</comment>
<protein>
    <submittedName>
        <fullName evidence="3">Hydrolase</fullName>
    </submittedName>
</protein>
<sequence length="739" mass="82393">MIISPGKSLMALALSVFSLSQAQQTPSQNINKPSYFATELAEDPKVDGEIINDPIWQNIPAITDLVQIKPNYGEAVSERTEVRVAYSNSTFYVAVVCYDKNANRIVVSDSRRDADLNDEDSFLFIIDTYHDRQNGFLFGTNAQGMEYDAQIDNEGKGNFNANRQQGGVIGGTNLNWDATWKVKSQLGDYGWSAEFAIPFRSLRFAPGKDKTWGLNFQRNISKNTETAYWTSLPLGFDMKRLSLAGNLSGLNLKNPGNLKLIPYVLGQYVNDKSVSPSETDTNFDAGADIKYSVTPSLTLDLTYNTDFAQVEVDDQQVNLDRFNLFFPEKRAFFLENAGQFGVGSPGEVDLFFSRRIGIGDDGSLVPIIGGARLSGKVGQTNIGFLSMFTDDVVEADIEKNNFTVARVNHNFGGSRSSLGGIFVNRAGLGEMEDDYNRVYAMDGKWGIGNKATINGFVAKSTTPGIEKGDHAFKILGNYEWSGWNINAGYTEVGEGFNPEVGFLQRTAFRKPEFLVFKAHRFKNAGKMLEIRPHVSYRGYWNFDDQLITSFLHVDNHWVFKSGFEIHTGINFTTERVLEDFTISDVTVPVGNYENEELQLVITTNPNNALSFDTRTIIGGYFNGHQITNSGTAKYRVGDKFNSSLTFSHSDIQLDTGDLTALVGGLRLSYSFTPRIFFQSLIQRNNVSNITSVNARFGWLQNANTGLFVVFNVVKDDDLIDAVDNQTLTIKYTHRFDLLN</sequence>
<organism evidence="3 4">
    <name type="scientific">Flagellimonas alvinocaridis</name>
    <dbReference type="NCBI Taxonomy" id="2530200"/>
    <lineage>
        <taxon>Bacteria</taxon>
        <taxon>Pseudomonadati</taxon>
        <taxon>Bacteroidota</taxon>
        <taxon>Flavobacteriia</taxon>
        <taxon>Flavobacteriales</taxon>
        <taxon>Flavobacteriaceae</taxon>
        <taxon>Flagellimonas</taxon>
    </lineage>
</organism>
<keyword evidence="3" id="KW-0378">Hydrolase</keyword>
<feature type="domain" description="DUF5916" evidence="2">
    <location>
        <begin position="256"/>
        <end position="357"/>
    </location>
</feature>
<evidence type="ECO:0000259" key="2">
    <source>
        <dbReference type="Pfam" id="PF19313"/>
    </source>
</evidence>
<reference evidence="3 4" key="1">
    <citation type="submission" date="2019-03" db="EMBL/GenBank/DDBJ databases">
        <title>Muricauda SCR12 sp.nov, a marine bacterium isolated from Pacific Ocean:the Okinawa trough.</title>
        <authorList>
            <person name="Liu L."/>
        </authorList>
    </citation>
    <scope>NUCLEOTIDE SEQUENCE [LARGE SCALE GENOMIC DNA]</scope>
    <source>
        <strain evidence="3 4">SCR12</strain>
    </source>
</reference>
<dbReference type="Gene3D" id="2.60.40.1190">
    <property type="match status" value="1"/>
</dbReference>
<accession>A0A4S8RI32</accession>
<feature type="chain" id="PRO_5020349704" evidence="1">
    <location>
        <begin position="23"/>
        <end position="739"/>
    </location>
</feature>
<keyword evidence="4" id="KW-1185">Reference proteome</keyword>
<dbReference type="Proteomes" id="UP000310406">
    <property type="component" value="Unassembled WGS sequence"/>
</dbReference>
<feature type="signal peptide" evidence="1">
    <location>
        <begin position="1"/>
        <end position="22"/>
    </location>
</feature>
<evidence type="ECO:0000313" key="4">
    <source>
        <dbReference type="Proteomes" id="UP000310406"/>
    </source>
</evidence>
<proteinExistence type="predicted"/>
<dbReference type="RefSeq" id="WP_136567502.1">
    <property type="nucleotide sequence ID" value="NZ_SNTZ01000015.1"/>
</dbReference>
<evidence type="ECO:0000313" key="3">
    <source>
        <dbReference type="EMBL" id="THV57202.1"/>
    </source>
</evidence>
<keyword evidence="1" id="KW-0732">Signal</keyword>
<gene>
    <name evidence="3" type="ORF">EZV76_15675</name>
</gene>
<name>A0A4S8RI32_9FLAO</name>
<evidence type="ECO:0000256" key="1">
    <source>
        <dbReference type="SAM" id="SignalP"/>
    </source>
</evidence>
<dbReference type="AlphaFoldDB" id="A0A4S8RI32"/>
<dbReference type="GO" id="GO:0016787">
    <property type="term" value="F:hydrolase activity"/>
    <property type="evidence" value="ECO:0007669"/>
    <property type="project" value="UniProtKB-KW"/>
</dbReference>
<dbReference type="CDD" id="cd09618">
    <property type="entry name" value="CBM9_like_2"/>
    <property type="match status" value="1"/>
</dbReference>
<dbReference type="EMBL" id="SNTZ01000015">
    <property type="protein sequence ID" value="THV57202.1"/>
    <property type="molecule type" value="Genomic_DNA"/>
</dbReference>